<evidence type="ECO:0000313" key="2">
    <source>
        <dbReference type="Proteomes" id="UP000249056"/>
    </source>
</evidence>
<reference evidence="1 2" key="1">
    <citation type="submission" date="2018-06" db="EMBL/GenBank/DDBJ databases">
        <title>Genome Sequence of the Brown Rot Fungal Pathogen Monilinia fructigena.</title>
        <authorList>
            <person name="Landi L."/>
            <person name="De Miccolis Angelini R.M."/>
            <person name="Pollastro S."/>
            <person name="Abate D."/>
            <person name="Faretra F."/>
            <person name="Romanazzi G."/>
        </authorList>
    </citation>
    <scope>NUCLEOTIDE SEQUENCE [LARGE SCALE GENOMIC DNA]</scope>
    <source>
        <strain evidence="1 2">Mfrg269</strain>
    </source>
</reference>
<keyword evidence="2" id="KW-1185">Reference proteome</keyword>
<sequence length="252" mass="28382">MTPARFGACGPLEAVLESDIIEPYGNDLAATLRVQLLWKSGTSIFFLMPPGSFTSTKALIVVPLAILKDDKTKRRKDLWTYQNIQLGGQEKGDRVLKAAEVSNYLSSINDETTFDEDEMVIEDDSEEPSIGNMSESANLFGQWLGQRLEALIKALETNNRSATRVLVKNDVVVDPALVDFSQNLKNEELAQFQQNCNNEKQAQVQQNRKDEKQAQVQQNRKDEKLARSLTLLGDVYAENKFFEELSELMPSF</sequence>
<evidence type="ECO:0000313" key="1">
    <source>
        <dbReference type="EMBL" id="RAL58202.1"/>
    </source>
</evidence>
<organism evidence="1 2">
    <name type="scientific">Monilinia fructigena</name>
    <dbReference type="NCBI Taxonomy" id="38457"/>
    <lineage>
        <taxon>Eukaryota</taxon>
        <taxon>Fungi</taxon>
        <taxon>Dikarya</taxon>
        <taxon>Ascomycota</taxon>
        <taxon>Pezizomycotina</taxon>
        <taxon>Leotiomycetes</taxon>
        <taxon>Helotiales</taxon>
        <taxon>Sclerotiniaceae</taxon>
        <taxon>Monilinia</taxon>
    </lineage>
</organism>
<dbReference type="Proteomes" id="UP000249056">
    <property type="component" value="Unassembled WGS sequence"/>
</dbReference>
<dbReference type="AlphaFoldDB" id="A0A395ICZ4"/>
<dbReference type="EMBL" id="QKRW01000094">
    <property type="protein sequence ID" value="RAL58202.1"/>
    <property type="molecule type" value="Genomic_DNA"/>
</dbReference>
<comment type="caution">
    <text evidence="1">The sequence shown here is derived from an EMBL/GenBank/DDBJ whole genome shotgun (WGS) entry which is preliminary data.</text>
</comment>
<proteinExistence type="predicted"/>
<accession>A0A395ICZ4</accession>
<protein>
    <submittedName>
        <fullName evidence="1">Uncharacterized protein</fullName>
    </submittedName>
</protein>
<name>A0A395ICZ4_9HELO</name>
<gene>
    <name evidence="1" type="ORF">DID88_002305</name>
</gene>
<dbReference type="OrthoDB" id="20872at2759"/>